<feature type="domain" description="MoaB/Mog" evidence="14">
    <location>
        <begin position="189"/>
        <end position="327"/>
    </location>
</feature>
<evidence type="ECO:0000256" key="2">
    <source>
        <dbReference type="ARBA" id="ARBA00002901"/>
    </source>
</evidence>
<dbReference type="SMART" id="SM00852">
    <property type="entry name" value="MoCF_biosynth"/>
    <property type="match status" value="1"/>
</dbReference>
<dbReference type="FunFam" id="3.40.980.10:FF:000004">
    <property type="entry name" value="Molybdopterin molybdenumtransferase"/>
    <property type="match status" value="1"/>
</dbReference>
<dbReference type="Pfam" id="PF03454">
    <property type="entry name" value="MoeA_C"/>
    <property type="match status" value="1"/>
</dbReference>
<dbReference type="Gene3D" id="3.40.980.10">
    <property type="entry name" value="MoaB/Mog-like domain"/>
    <property type="match status" value="1"/>
</dbReference>
<keyword evidence="7 13" id="KW-0500">Molybdenum</keyword>
<evidence type="ECO:0000256" key="10">
    <source>
        <dbReference type="ARBA" id="ARBA00022842"/>
    </source>
</evidence>
<dbReference type="InterPro" id="IPR005110">
    <property type="entry name" value="MoeA_linker/N"/>
</dbReference>
<dbReference type="InterPro" id="IPR001453">
    <property type="entry name" value="MoaB/Mog_dom"/>
</dbReference>
<evidence type="ECO:0000313" key="15">
    <source>
        <dbReference type="EMBL" id="MBB5325584.1"/>
    </source>
</evidence>
<keyword evidence="9 13" id="KW-0479">Metal-binding</keyword>
<dbReference type="PANTHER" id="PTHR10192:SF5">
    <property type="entry name" value="GEPHYRIN"/>
    <property type="match status" value="1"/>
</dbReference>
<dbReference type="Pfam" id="PF00994">
    <property type="entry name" value="MoCF_biosynth"/>
    <property type="match status" value="1"/>
</dbReference>
<dbReference type="Pfam" id="PF03453">
    <property type="entry name" value="MoeA_N"/>
    <property type="match status" value="1"/>
</dbReference>
<evidence type="ECO:0000256" key="7">
    <source>
        <dbReference type="ARBA" id="ARBA00022505"/>
    </source>
</evidence>
<comment type="function">
    <text evidence="2 13">Catalyzes the insertion of molybdate into adenylated molybdopterin with the concomitant release of AMP.</text>
</comment>
<comment type="caution">
    <text evidence="15">The sequence shown here is derived from an EMBL/GenBank/DDBJ whole genome shotgun (WGS) entry which is preliminary data.</text>
</comment>
<dbReference type="Gene3D" id="3.90.105.10">
    <property type="entry name" value="Molybdopterin biosynthesis moea protein, domain 2"/>
    <property type="match status" value="1"/>
</dbReference>
<evidence type="ECO:0000256" key="1">
    <source>
        <dbReference type="ARBA" id="ARBA00001946"/>
    </source>
</evidence>
<dbReference type="CDD" id="cd00887">
    <property type="entry name" value="MoeA"/>
    <property type="match status" value="1"/>
</dbReference>
<dbReference type="GO" id="GO:0046872">
    <property type="term" value="F:metal ion binding"/>
    <property type="evidence" value="ECO:0007669"/>
    <property type="project" value="UniProtKB-UniRule"/>
</dbReference>
<dbReference type="SUPFAM" id="SSF63867">
    <property type="entry name" value="MoeA C-terminal domain-like"/>
    <property type="match status" value="1"/>
</dbReference>
<evidence type="ECO:0000256" key="12">
    <source>
        <dbReference type="ARBA" id="ARBA00047317"/>
    </source>
</evidence>
<evidence type="ECO:0000256" key="8">
    <source>
        <dbReference type="ARBA" id="ARBA00022679"/>
    </source>
</evidence>
<dbReference type="UniPathway" id="UPA00344"/>
<accession>A0A7W8ITT7</accession>
<dbReference type="NCBIfam" id="TIGR00177">
    <property type="entry name" value="molyb_syn"/>
    <property type="match status" value="1"/>
</dbReference>
<dbReference type="EMBL" id="JACHEP010000017">
    <property type="protein sequence ID" value="MBB5325584.1"/>
    <property type="molecule type" value="Genomic_DNA"/>
</dbReference>
<reference evidence="15 16" key="1">
    <citation type="submission" date="2020-08" db="EMBL/GenBank/DDBJ databases">
        <title>Genomic Encyclopedia of Type Strains, Phase IV (KMG-IV): sequencing the most valuable type-strain genomes for metagenomic binning, comparative biology and taxonomic classification.</title>
        <authorList>
            <person name="Goeker M."/>
        </authorList>
    </citation>
    <scope>NUCLEOTIDE SEQUENCE [LARGE SCALE GENOMIC DNA]</scope>
    <source>
        <strain evidence="15 16">DSM 16325</strain>
    </source>
</reference>
<dbReference type="RefSeq" id="WP_183255256.1">
    <property type="nucleotide sequence ID" value="NZ_JACHEP010000017.1"/>
</dbReference>
<name>A0A7W8ITT7_9BACL</name>
<dbReference type="NCBIfam" id="NF045515">
    <property type="entry name" value="Glp_gephyrin"/>
    <property type="match status" value="1"/>
</dbReference>
<dbReference type="Proteomes" id="UP000520011">
    <property type="component" value="Unassembled WGS sequence"/>
</dbReference>
<evidence type="ECO:0000256" key="13">
    <source>
        <dbReference type="RuleBase" id="RU365090"/>
    </source>
</evidence>
<evidence type="ECO:0000259" key="14">
    <source>
        <dbReference type="SMART" id="SM00852"/>
    </source>
</evidence>
<dbReference type="Gene3D" id="2.40.340.10">
    <property type="entry name" value="MoeA, C-terminal, domain IV"/>
    <property type="match status" value="1"/>
</dbReference>
<dbReference type="Gene3D" id="2.170.190.11">
    <property type="entry name" value="Molybdopterin biosynthesis moea protein, domain 3"/>
    <property type="match status" value="1"/>
</dbReference>
<dbReference type="PANTHER" id="PTHR10192">
    <property type="entry name" value="MOLYBDOPTERIN BIOSYNTHESIS PROTEIN"/>
    <property type="match status" value="1"/>
</dbReference>
<protein>
    <recommendedName>
        <fullName evidence="6 13">Molybdopterin molybdenumtransferase</fullName>
        <ecNumber evidence="5 13">2.10.1.1</ecNumber>
    </recommendedName>
</protein>
<dbReference type="InterPro" id="IPR036135">
    <property type="entry name" value="MoeA_linker/N_sf"/>
</dbReference>
<organism evidence="15 16">
    <name type="scientific">Anoxybacteroides tepidamans</name>
    <dbReference type="NCBI Taxonomy" id="265948"/>
    <lineage>
        <taxon>Bacteria</taxon>
        <taxon>Bacillati</taxon>
        <taxon>Bacillota</taxon>
        <taxon>Bacilli</taxon>
        <taxon>Bacillales</taxon>
        <taxon>Anoxybacillaceae</taxon>
        <taxon>Anoxybacteroides</taxon>
    </lineage>
</organism>
<dbReference type="FunFam" id="2.40.340.10:FF:000002">
    <property type="entry name" value="Molybdopterin molybdenumtransferase"/>
    <property type="match status" value="1"/>
</dbReference>
<dbReference type="SUPFAM" id="SSF53218">
    <property type="entry name" value="Molybdenum cofactor biosynthesis proteins"/>
    <property type="match status" value="1"/>
</dbReference>
<dbReference type="SUPFAM" id="SSF63882">
    <property type="entry name" value="MoeA N-terminal region -like"/>
    <property type="match status" value="1"/>
</dbReference>
<keyword evidence="10 13" id="KW-0460">Magnesium</keyword>
<dbReference type="GO" id="GO:0005829">
    <property type="term" value="C:cytosol"/>
    <property type="evidence" value="ECO:0007669"/>
    <property type="project" value="TreeGrafter"/>
</dbReference>
<evidence type="ECO:0000256" key="5">
    <source>
        <dbReference type="ARBA" id="ARBA00013269"/>
    </source>
</evidence>
<dbReference type="GO" id="GO:0061599">
    <property type="term" value="F:molybdopterin molybdotransferase activity"/>
    <property type="evidence" value="ECO:0007669"/>
    <property type="project" value="UniProtKB-UniRule"/>
</dbReference>
<dbReference type="FunFam" id="2.170.190.11:FF:000001">
    <property type="entry name" value="Molybdopterin molybdenumtransferase"/>
    <property type="match status" value="1"/>
</dbReference>
<comment type="cofactor">
    <cofactor evidence="1 13">
        <name>Mg(2+)</name>
        <dbReference type="ChEBI" id="CHEBI:18420"/>
    </cofactor>
</comment>
<dbReference type="AlphaFoldDB" id="A0A7W8ITT7"/>
<evidence type="ECO:0000256" key="9">
    <source>
        <dbReference type="ARBA" id="ARBA00022723"/>
    </source>
</evidence>
<comment type="similarity">
    <text evidence="4 13">Belongs to the MoeA family.</text>
</comment>
<gene>
    <name evidence="15" type="ORF">HNQ34_002685</name>
</gene>
<dbReference type="InterPro" id="IPR005111">
    <property type="entry name" value="MoeA_C_domain_IV"/>
</dbReference>
<keyword evidence="16" id="KW-1185">Reference proteome</keyword>
<evidence type="ECO:0000313" key="16">
    <source>
        <dbReference type="Proteomes" id="UP000520011"/>
    </source>
</evidence>
<keyword evidence="11 13" id="KW-0501">Molybdenum cofactor biosynthesis</keyword>
<evidence type="ECO:0000256" key="6">
    <source>
        <dbReference type="ARBA" id="ARBA00021108"/>
    </source>
</evidence>
<dbReference type="GO" id="GO:0006777">
    <property type="term" value="P:Mo-molybdopterin cofactor biosynthetic process"/>
    <property type="evidence" value="ECO:0007669"/>
    <property type="project" value="UniProtKB-UniRule"/>
</dbReference>
<dbReference type="EC" id="2.10.1.1" evidence="5 13"/>
<keyword evidence="8 13" id="KW-0808">Transferase</keyword>
<proteinExistence type="inferred from homology"/>
<dbReference type="InterPro" id="IPR036425">
    <property type="entry name" value="MoaB/Mog-like_dom_sf"/>
</dbReference>
<evidence type="ECO:0000256" key="3">
    <source>
        <dbReference type="ARBA" id="ARBA00005046"/>
    </source>
</evidence>
<dbReference type="InterPro" id="IPR038987">
    <property type="entry name" value="MoeA-like"/>
</dbReference>
<sequence>MVEKRTPIPVMEAIQKVMKFAKEGEAEVVPLEEAYGRYLAENLQADHDVPPFDRSPYDGFAIRAADSALASLEHPIEFEVIETIGAGQVATKEVGPFQAVRIMTGAQIPNDCDAVVMFEVTNEYERDGKTYMSIKRSFRPGDNISFQGEDTKKGEVLVEKGTFINPGVQALLATFGYAKVKVAKKPKIGIFATGSELLDVSEPLAPGKIRNSNAYMIQAQAIRSGATPVYFGKLADDADQCFAAIERVLHEVDILITTGGVSVGDYDYLPVIYERLGAEVLFNKIAMRPGSVTTVAQIDGKLLFGLSGNPSACYVGYELFVRPVIRTMLYSSKPYLYKTKATLLSDFPKPNPFTRFVRSYVSAKEGQLYVSPVGMDKSNIVTSLAKANALMVLPGGTRGFAKGDLVDVWLLENEKGSAQ</sequence>
<dbReference type="InterPro" id="IPR036688">
    <property type="entry name" value="MoeA_C_domain_IV_sf"/>
</dbReference>
<comment type="pathway">
    <text evidence="3 13">Cofactor biosynthesis; molybdopterin biosynthesis.</text>
</comment>
<comment type="catalytic activity">
    <reaction evidence="12">
        <text>adenylyl-molybdopterin + molybdate = Mo-molybdopterin + AMP + H(+)</text>
        <dbReference type="Rhea" id="RHEA:35047"/>
        <dbReference type="ChEBI" id="CHEBI:15378"/>
        <dbReference type="ChEBI" id="CHEBI:36264"/>
        <dbReference type="ChEBI" id="CHEBI:62727"/>
        <dbReference type="ChEBI" id="CHEBI:71302"/>
        <dbReference type="ChEBI" id="CHEBI:456215"/>
        <dbReference type="EC" id="2.10.1.1"/>
    </reaction>
</comment>
<evidence type="ECO:0000256" key="4">
    <source>
        <dbReference type="ARBA" id="ARBA00010763"/>
    </source>
</evidence>
<evidence type="ECO:0000256" key="11">
    <source>
        <dbReference type="ARBA" id="ARBA00023150"/>
    </source>
</evidence>